<evidence type="ECO:0000313" key="7">
    <source>
        <dbReference type="EMBL" id="KAB8166343.1"/>
    </source>
</evidence>
<evidence type="ECO:0000256" key="1">
    <source>
        <dbReference type="ARBA" id="ARBA00001255"/>
    </source>
</evidence>
<dbReference type="GO" id="GO:0016052">
    <property type="term" value="P:carbohydrate catabolic process"/>
    <property type="evidence" value="ECO:0007669"/>
    <property type="project" value="InterPro"/>
</dbReference>
<keyword evidence="8" id="KW-1185">Reference proteome</keyword>
<sequence length="751" mass="81687">MPAETSKKEAAPVSDQTAAATPAVRWGHERLTFELAVDAEGAPRVTRLGPPEGPAPTPGAALPPVEIRLLGEGSEWSGRRGVETTVGGRLRLRAHSRERDGDWHRLRIELHDAATGLTAELLLESPEGRSVVRSRVRVTNEGPAPLTLLDVPALCLGGLPSADDLDLWWADNDWLAEARWATQPLRERLPDLNFGLHARDGRNRVGYASRGSWSTDGHLAMGALTARGAGVGAGAGLDTRVRAGVRARSGAGVGAGPRAGLDAGAAWLWQLESATGWLWEVGERGTGTYLALHGPTDAEHQWREPLAPGASFTTVPVALAFSPAGLTGAIAELTAYRRALRRPHPDHRTLPIIFNDYMNTLMGDPTTERLLPLVDAAGAVGAEYFVIDAGWYDDDADGWWDTVGAWQPAASRFPGERGIHQVLDRIRERGMVPGLWLEPEVVGVRSPLAALLPDEAFFQRDGIRVREHGRYHLDLRHPAAVRHLDETVDRLVTDWDVGYLKLDYNISVPPGTDRGRREAPGAGLLGHTRAYQRWLESVLDRHPGLVIENCASGGMRMDGAMLRITQLQSTSDQRDHLRYPPIAAAAPTVAPPEQCAVWAYAQPEFSDRVNDFVLANALLGRVHLSGHLDRMDEAGLDRVRQALDVYREIRAEVAEGTPNWPLGLPGWDDPWLALGLRTADSTLVTVWRRGGAETGTVPVPEYAGRQARVTVLFPRTPNGAAPEARWDAEPGRLTVTLPEQPGAVLLRISPN</sequence>
<dbReference type="Gene3D" id="3.20.20.70">
    <property type="entry name" value="Aldolase class I"/>
    <property type="match status" value="1"/>
</dbReference>
<feature type="domain" description="Glycosyl hydrolase family 36 N-terminal" evidence="6">
    <location>
        <begin position="99"/>
        <end position="186"/>
    </location>
</feature>
<dbReference type="InterPro" id="IPR038417">
    <property type="entry name" value="Alpga-gal_N_sf"/>
</dbReference>
<dbReference type="InterPro" id="IPR050985">
    <property type="entry name" value="Alpha-glycosidase_related"/>
</dbReference>
<dbReference type="EC" id="3.2.1.22" evidence="2"/>
<dbReference type="Gene3D" id="2.70.98.60">
    <property type="entry name" value="alpha-galactosidase from lactobacil brevis"/>
    <property type="match status" value="1"/>
</dbReference>
<evidence type="ECO:0000256" key="5">
    <source>
        <dbReference type="SAM" id="MobiDB-lite"/>
    </source>
</evidence>
<evidence type="ECO:0000256" key="3">
    <source>
        <dbReference type="ARBA" id="ARBA00022801"/>
    </source>
</evidence>
<evidence type="ECO:0000259" key="6">
    <source>
        <dbReference type="Pfam" id="PF16875"/>
    </source>
</evidence>
<evidence type="ECO:0000256" key="4">
    <source>
        <dbReference type="ARBA" id="ARBA00023295"/>
    </source>
</evidence>
<organism evidence="7 8">
    <name type="scientific">Streptomyces mimosae</name>
    <dbReference type="NCBI Taxonomy" id="2586635"/>
    <lineage>
        <taxon>Bacteria</taxon>
        <taxon>Bacillati</taxon>
        <taxon>Actinomycetota</taxon>
        <taxon>Actinomycetes</taxon>
        <taxon>Kitasatosporales</taxon>
        <taxon>Streptomycetaceae</taxon>
        <taxon>Streptomyces</taxon>
    </lineage>
</organism>
<dbReference type="PANTHER" id="PTHR43053">
    <property type="entry name" value="GLYCOSIDASE FAMILY 31"/>
    <property type="match status" value="1"/>
</dbReference>
<gene>
    <name evidence="7" type="ORF">FH607_010930</name>
</gene>
<keyword evidence="3" id="KW-0378">Hydrolase</keyword>
<dbReference type="GO" id="GO:0004557">
    <property type="term" value="F:alpha-galactosidase activity"/>
    <property type="evidence" value="ECO:0007669"/>
    <property type="project" value="UniProtKB-EC"/>
</dbReference>
<dbReference type="InterPro" id="IPR002252">
    <property type="entry name" value="Glyco_hydro_36"/>
</dbReference>
<reference evidence="7" key="1">
    <citation type="submission" date="2019-10" db="EMBL/GenBank/DDBJ databases">
        <title>Nonomuraea sp. nov., isolated from Phyllanthus amarus.</title>
        <authorList>
            <person name="Klykleung N."/>
            <person name="Tanasupawat S."/>
        </authorList>
    </citation>
    <scope>NUCLEOTIDE SEQUENCE [LARGE SCALE GENOMIC DNA]</scope>
    <source>
        <strain evidence="7">3MP-10</strain>
    </source>
</reference>
<evidence type="ECO:0000256" key="2">
    <source>
        <dbReference type="ARBA" id="ARBA00012755"/>
    </source>
</evidence>
<protein>
    <recommendedName>
        <fullName evidence="2">alpha-galactosidase</fullName>
        <ecNumber evidence="2">3.2.1.22</ecNumber>
    </recommendedName>
</protein>
<feature type="region of interest" description="Disordered" evidence="5">
    <location>
        <begin position="1"/>
        <end position="22"/>
    </location>
</feature>
<accession>A0A5N6AE69</accession>
<dbReference type="Pfam" id="PF16875">
    <property type="entry name" value="Glyco_hydro_36N"/>
    <property type="match status" value="1"/>
</dbReference>
<dbReference type="Proteomes" id="UP000314251">
    <property type="component" value="Unassembled WGS sequence"/>
</dbReference>
<dbReference type="PRINTS" id="PR00743">
    <property type="entry name" value="GLHYDRLASE36"/>
</dbReference>
<comment type="catalytic activity">
    <reaction evidence="1">
        <text>Hydrolysis of terminal, non-reducing alpha-D-galactose residues in alpha-D-galactosides, including galactose oligosaccharides, galactomannans and galactolipids.</text>
        <dbReference type="EC" id="3.2.1.22"/>
    </reaction>
</comment>
<evidence type="ECO:0000313" key="8">
    <source>
        <dbReference type="Proteomes" id="UP000314251"/>
    </source>
</evidence>
<dbReference type="InterPro" id="IPR013785">
    <property type="entry name" value="Aldolase_TIM"/>
</dbReference>
<dbReference type="EMBL" id="VDLY02000006">
    <property type="protein sequence ID" value="KAB8166343.1"/>
    <property type="molecule type" value="Genomic_DNA"/>
</dbReference>
<dbReference type="SUPFAM" id="SSF51445">
    <property type="entry name" value="(Trans)glycosidases"/>
    <property type="match status" value="1"/>
</dbReference>
<dbReference type="InterPro" id="IPR017853">
    <property type="entry name" value="GH"/>
</dbReference>
<name>A0A5N6AE69_9ACTN</name>
<proteinExistence type="predicted"/>
<comment type="caution">
    <text evidence="7">The sequence shown here is derived from an EMBL/GenBank/DDBJ whole genome shotgun (WGS) entry which is preliminary data.</text>
</comment>
<dbReference type="Pfam" id="PF02065">
    <property type="entry name" value="Melibiase"/>
    <property type="match status" value="1"/>
</dbReference>
<dbReference type="InterPro" id="IPR031704">
    <property type="entry name" value="Glyco_hydro_36_N"/>
</dbReference>
<dbReference type="CDD" id="cd14791">
    <property type="entry name" value="GH36"/>
    <property type="match status" value="1"/>
</dbReference>
<feature type="compositionally biased region" description="Basic and acidic residues" evidence="5">
    <location>
        <begin position="1"/>
        <end position="10"/>
    </location>
</feature>
<dbReference type="OrthoDB" id="9758822at2"/>
<dbReference type="AlphaFoldDB" id="A0A5N6AE69"/>
<dbReference type="PANTHER" id="PTHR43053:SF3">
    <property type="entry name" value="ALPHA-GALACTOSIDASE C-RELATED"/>
    <property type="match status" value="1"/>
</dbReference>
<keyword evidence="4" id="KW-0326">Glycosidase</keyword>